<evidence type="ECO:0000313" key="1">
    <source>
        <dbReference type="EMBL" id="TSH93120.1"/>
    </source>
</evidence>
<dbReference type="InterPro" id="IPR027417">
    <property type="entry name" value="P-loop_NTPase"/>
</dbReference>
<dbReference type="EMBL" id="VLTJ01000029">
    <property type="protein sequence ID" value="TSH93120.1"/>
    <property type="molecule type" value="Genomic_DNA"/>
</dbReference>
<gene>
    <name evidence="1" type="ORF">FOZ76_15735</name>
</gene>
<sequence>MDETLIQALRARLEAASGEPVRLLETHISWILLAGQAAYKVKKPVRLPFVDFGTLAARQHFCRQELRLNRRLAPQLYLDVLPITGSAQAPELGGSGPPIEWALHMRRFPDGALFSERLAADALRPEHLDALALRLADFHAAAPVCEERAPDQVWEHAVRPTLDVLEQLAGLPEGARAAPIAAWVREQAERLRPVFVQRQAEGRVRDGHGDLHLANVIVLEDGAASAFDCLEFDDALRRLDVMSDIGFLTMDLKAHGRADLAFRFLDGYLQRGGDYAGLAVLRFYEVHRALVRALVGALRGAAGAGVPDVPDYLACAAALIAETDRPRRLAITFGLSGSGKSTVAAGLAMAAHAIRLRSDVERKRLFGLAALDRSAEHALEIYTADANTRTMAKLRALASAALAGDYPVIVDATFLRRAERAAFAELAARHDAGFAILHCDACPSTLRARVAQRERMGGDASEASAAVLERQLATHEALNDAERQYIVTVSTEQPVDAAALARRWLSGAGCSDRSGDGADPAGHA</sequence>
<dbReference type="AlphaFoldDB" id="A0A556AJS4"/>
<dbReference type="PANTHER" id="PTHR43883">
    <property type="entry name" value="SLR0207 PROTEIN"/>
    <property type="match status" value="1"/>
</dbReference>
<keyword evidence="2" id="KW-1185">Reference proteome</keyword>
<dbReference type="InterPro" id="IPR011009">
    <property type="entry name" value="Kinase-like_dom_sf"/>
</dbReference>
<dbReference type="Pfam" id="PF13671">
    <property type="entry name" value="AAA_33"/>
    <property type="match status" value="1"/>
</dbReference>
<dbReference type="Proteomes" id="UP000318405">
    <property type="component" value="Unassembled WGS sequence"/>
</dbReference>
<comment type="caution">
    <text evidence="1">The sequence shown here is derived from an EMBL/GenBank/DDBJ whole genome shotgun (WGS) entry which is preliminary data.</text>
</comment>
<reference evidence="1 2" key="1">
    <citation type="submission" date="2019-07" db="EMBL/GenBank/DDBJ databases">
        <title>Qingshengfaniella alkalisoli gen. nov., sp. nov., isolated from saline soil.</title>
        <authorList>
            <person name="Xu L."/>
            <person name="Huang X.-X."/>
            <person name="Sun J.-Q."/>
        </authorList>
    </citation>
    <scope>NUCLEOTIDE SEQUENCE [LARGE SCALE GENOMIC DNA]</scope>
    <source>
        <strain evidence="1 2">DSM 27279</strain>
    </source>
</reference>
<organism evidence="1 2">
    <name type="scientific">Verticiella sediminum</name>
    <dbReference type="NCBI Taxonomy" id="1247510"/>
    <lineage>
        <taxon>Bacteria</taxon>
        <taxon>Pseudomonadati</taxon>
        <taxon>Pseudomonadota</taxon>
        <taxon>Betaproteobacteria</taxon>
        <taxon>Burkholderiales</taxon>
        <taxon>Alcaligenaceae</taxon>
        <taxon>Verticiella</taxon>
    </lineage>
</organism>
<dbReference type="InterPro" id="IPR052732">
    <property type="entry name" value="Cell-binding_unc_protein"/>
</dbReference>
<accession>A0A556AJS4</accession>
<dbReference type="PANTHER" id="PTHR43883:SF1">
    <property type="entry name" value="GLUCONOKINASE"/>
    <property type="match status" value="1"/>
</dbReference>
<name>A0A556AJS4_9BURK</name>
<dbReference type="SUPFAM" id="SSF56112">
    <property type="entry name" value="Protein kinase-like (PK-like)"/>
    <property type="match status" value="1"/>
</dbReference>
<dbReference type="Gene3D" id="3.40.50.300">
    <property type="entry name" value="P-loop containing nucleotide triphosphate hydrolases"/>
    <property type="match status" value="1"/>
</dbReference>
<dbReference type="SUPFAM" id="SSF52540">
    <property type="entry name" value="P-loop containing nucleoside triphosphate hydrolases"/>
    <property type="match status" value="1"/>
</dbReference>
<proteinExistence type="predicted"/>
<evidence type="ECO:0000313" key="2">
    <source>
        <dbReference type="Proteomes" id="UP000318405"/>
    </source>
</evidence>
<protein>
    <submittedName>
        <fullName evidence="1">AAA family ATPase</fullName>
    </submittedName>
</protein>
<dbReference type="OrthoDB" id="9810277at2"/>